<organism evidence="1 2">
    <name type="scientific">Canna indica</name>
    <name type="common">Indian-shot</name>
    <dbReference type="NCBI Taxonomy" id="4628"/>
    <lineage>
        <taxon>Eukaryota</taxon>
        <taxon>Viridiplantae</taxon>
        <taxon>Streptophyta</taxon>
        <taxon>Embryophyta</taxon>
        <taxon>Tracheophyta</taxon>
        <taxon>Spermatophyta</taxon>
        <taxon>Magnoliopsida</taxon>
        <taxon>Liliopsida</taxon>
        <taxon>Zingiberales</taxon>
        <taxon>Cannaceae</taxon>
        <taxon>Canna</taxon>
    </lineage>
</organism>
<dbReference type="EMBL" id="CP136891">
    <property type="protein sequence ID" value="WOK97731.1"/>
    <property type="molecule type" value="Genomic_DNA"/>
</dbReference>
<sequence>MKSTRRLPPPPRRHVRGHSCGAIDQLRPLVSISTPRASPKKEEINSAGKNEVRRVAGRNEPLRVTLPDVKDCKICKTLLFKLDLKNLPVQDLQNLVVRRTDRARHLELAHSTAELEIVVQHHRRPVGGVDQEEHGEELPGGDVVTAKGARAPPHSLIVVCMPRPEQVECRNGGGNGGWSREQRARNTLVVQERRW</sequence>
<keyword evidence="2" id="KW-1185">Reference proteome</keyword>
<accession>A0AAQ3JX97</accession>
<reference evidence="1 2" key="1">
    <citation type="submission" date="2023-10" db="EMBL/GenBank/DDBJ databases">
        <title>Chromosome-scale genome assembly provides insights into flower coloration mechanisms of Canna indica.</title>
        <authorList>
            <person name="Li C."/>
        </authorList>
    </citation>
    <scope>NUCLEOTIDE SEQUENCE [LARGE SCALE GENOMIC DNA]</scope>
    <source>
        <tissue evidence="1">Flower</tissue>
    </source>
</reference>
<evidence type="ECO:0000313" key="1">
    <source>
        <dbReference type="EMBL" id="WOK97731.1"/>
    </source>
</evidence>
<name>A0AAQ3JX97_9LILI</name>
<dbReference type="AlphaFoldDB" id="A0AAQ3JX97"/>
<evidence type="ECO:0000313" key="2">
    <source>
        <dbReference type="Proteomes" id="UP001327560"/>
    </source>
</evidence>
<dbReference type="Proteomes" id="UP001327560">
    <property type="component" value="Chromosome 2"/>
</dbReference>
<gene>
    <name evidence="1" type="ORF">Cni_G06439</name>
</gene>
<protein>
    <submittedName>
        <fullName evidence="1">Uncharacterized protein</fullName>
    </submittedName>
</protein>
<proteinExistence type="predicted"/>